<dbReference type="PANTHER" id="PTHR48169:SF3">
    <property type="entry name" value="CASP8 AND FADD LIKE APOPTOSIS REGULATOR"/>
    <property type="match status" value="1"/>
</dbReference>
<feature type="domain" description="DED" evidence="1">
    <location>
        <begin position="21"/>
        <end position="94"/>
    </location>
</feature>
<sequence length="235" mass="25938">MAEALSYSTATTSGYSGWRREFRKLLCDISEKLDDNDVNKIKFFREITSENVKTGLDVLAVLEKQGVFSPSNTNPLAELLCDINRKDLADNVRAYHDSAYRHSVSSDTIGEEALLVRSKPVSRASSLSLPREPTPSHRRLTLRRVQTMTHGSVAVTLSGRPGEKSPGRLSGASSRSEVNIFVHVPPSPALSEPMLSSDTSGELRLTLNPLSPQYAVDEETKFGVTIRTTEMMKAW</sequence>
<accession>A0AA35TF64</accession>
<dbReference type="GO" id="GO:0042981">
    <property type="term" value="P:regulation of apoptotic process"/>
    <property type="evidence" value="ECO:0007669"/>
    <property type="project" value="InterPro"/>
</dbReference>
<dbReference type="SUPFAM" id="SSF47986">
    <property type="entry name" value="DEATH domain"/>
    <property type="match status" value="1"/>
</dbReference>
<proteinExistence type="predicted"/>
<dbReference type="InterPro" id="IPR011029">
    <property type="entry name" value="DEATH-like_dom_sf"/>
</dbReference>
<dbReference type="PANTHER" id="PTHR48169">
    <property type="entry name" value="DED DOMAIN-CONTAINING PROTEIN"/>
    <property type="match status" value="1"/>
</dbReference>
<gene>
    <name evidence="2" type="ORF">GBAR_LOCUS26076</name>
</gene>
<reference evidence="2" key="1">
    <citation type="submission" date="2023-03" db="EMBL/GenBank/DDBJ databases">
        <authorList>
            <person name="Steffen K."/>
            <person name="Cardenas P."/>
        </authorList>
    </citation>
    <scope>NUCLEOTIDE SEQUENCE</scope>
</reference>
<dbReference type="InterPro" id="IPR001875">
    <property type="entry name" value="DED_dom"/>
</dbReference>
<comment type="caution">
    <text evidence="2">The sequence shown here is derived from an EMBL/GenBank/DDBJ whole genome shotgun (WGS) entry which is preliminary data.</text>
</comment>
<evidence type="ECO:0000313" key="2">
    <source>
        <dbReference type="EMBL" id="CAI8047180.1"/>
    </source>
</evidence>
<dbReference type="Pfam" id="PF01335">
    <property type="entry name" value="DED"/>
    <property type="match status" value="1"/>
</dbReference>
<evidence type="ECO:0000313" key="3">
    <source>
        <dbReference type="Proteomes" id="UP001174909"/>
    </source>
</evidence>
<evidence type="ECO:0000259" key="1">
    <source>
        <dbReference type="PROSITE" id="PS50168"/>
    </source>
</evidence>
<protein>
    <recommendedName>
        <fullName evidence="1">DED domain-containing protein</fullName>
    </recommendedName>
</protein>
<dbReference type="AlphaFoldDB" id="A0AA35TF64"/>
<keyword evidence="3" id="KW-1185">Reference proteome</keyword>
<dbReference type="Proteomes" id="UP001174909">
    <property type="component" value="Unassembled WGS sequence"/>
</dbReference>
<organism evidence="2 3">
    <name type="scientific">Geodia barretti</name>
    <name type="common">Barrett's horny sponge</name>
    <dbReference type="NCBI Taxonomy" id="519541"/>
    <lineage>
        <taxon>Eukaryota</taxon>
        <taxon>Metazoa</taxon>
        <taxon>Porifera</taxon>
        <taxon>Demospongiae</taxon>
        <taxon>Heteroscleromorpha</taxon>
        <taxon>Tetractinellida</taxon>
        <taxon>Astrophorina</taxon>
        <taxon>Geodiidae</taxon>
        <taxon>Geodia</taxon>
    </lineage>
</organism>
<dbReference type="PROSITE" id="PS50168">
    <property type="entry name" value="DED"/>
    <property type="match status" value="1"/>
</dbReference>
<dbReference type="Gene3D" id="1.10.533.10">
    <property type="entry name" value="Death Domain, Fas"/>
    <property type="match status" value="1"/>
</dbReference>
<name>A0AA35TF64_GEOBA</name>
<dbReference type="EMBL" id="CASHTH010003617">
    <property type="protein sequence ID" value="CAI8047180.1"/>
    <property type="molecule type" value="Genomic_DNA"/>
</dbReference>
<dbReference type="SMART" id="SM00031">
    <property type="entry name" value="DED"/>
    <property type="match status" value="1"/>
</dbReference>